<dbReference type="STRING" id="391595.RLO149_c018730"/>
<protein>
    <submittedName>
        <fullName evidence="1">Uncharacterized protein</fullName>
    </submittedName>
</protein>
<reference evidence="1 2" key="1">
    <citation type="journal article" date="2011" name="BMC Genomics">
        <title>Comparative genome analysis and genome-guided physiological analysis of Roseobacter litoralis.</title>
        <authorList>
            <person name="Kalhoefer D."/>
            <person name="Thole S."/>
            <person name="Voget S."/>
            <person name="Lehmann R."/>
            <person name="Liesegang H."/>
            <person name="Wollher A."/>
            <person name="Daniel R."/>
            <person name="Simon M."/>
            <person name="Brinkhoff T."/>
        </authorList>
    </citation>
    <scope>NUCLEOTIDE SEQUENCE [LARGE SCALE GENOMIC DNA]</scope>
    <source>
        <strain evidence="2">ATCC 49566 / DSM 6996 / JCM 21268 / NBRC 15278 / OCh 149</strain>
    </source>
</reference>
<dbReference type="KEGG" id="rli:RLO149_c018730"/>
<proteinExistence type="predicted"/>
<gene>
    <name evidence="1" type="ordered locus">RLO149_c018730</name>
</gene>
<evidence type="ECO:0000313" key="2">
    <source>
        <dbReference type="Proteomes" id="UP000001353"/>
    </source>
</evidence>
<dbReference type="HOGENOM" id="CLU_1833703_0_0_5"/>
<dbReference type="RefSeq" id="WP_013961789.1">
    <property type="nucleotide sequence ID" value="NC_015730.1"/>
</dbReference>
<organism evidence="1 2">
    <name type="scientific">Roseobacter litoralis (strain ATCC 49566 / DSM 6996 / JCM 21268 / NBRC 15278 / OCh 149)</name>
    <dbReference type="NCBI Taxonomy" id="391595"/>
    <lineage>
        <taxon>Bacteria</taxon>
        <taxon>Pseudomonadati</taxon>
        <taxon>Pseudomonadota</taxon>
        <taxon>Alphaproteobacteria</taxon>
        <taxon>Rhodobacterales</taxon>
        <taxon>Roseobacteraceae</taxon>
        <taxon>Roseobacter</taxon>
    </lineage>
</organism>
<evidence type="ECO:0000313" key="1">
    <source>
        <dbReference type="EMBL" id="AEI93861.1"/>
    </source>
</evidence>
<accession>F7ZJN0</accession>
<dbReference type="eggNOG" id="ENOG502ZJQR">
    <property type="taxonomic scope" value="Bacteria"/>
</dbReference>
<sequence length="140" mass="16081">MEDISLLTEKAITANRKLVAHRKDLESPFIHGYSEGCCELIAVHLGSVLQAANPDKEVQVVRAYNRQFGDWHYWVEMENLVLDLTAHQFEQYQRPLVCAKPNLLEDRFPDIERISTSDAVRNANFEMNPQIEDILAVLKS</sequence>
<dbReference type="EMBL" id="CP002623">
    <property type="protein sequence ID" value="AEI93861.1"/>
    <property type="molecule type" value="Genomic_DNA"/>
</dbReference>
<keyword evidence="2" id="KW-1185">Reference proteome</keyword>
<dbReference type="OrthoDB" id="9155675at2"/>
<dbReference type="Proteomes" id="UP000001353">
    <property type="component" value="Chromosome"/>
</dbReference>
<name>F7ZJN0_ROSLO</name>
<dbReference type="AlphaFoldDB" id="F7ZJN0"/>